<proteinExistence type="predicted"/>
<dbReference type="Proteomes" id="UP000601361">
    <property type="component" value="Unassembled WGS sequence"/>
</dbReference>
<sequence length="233" mass="25109">MEAVLQLPTPIRYTNPVHADERTGPWASVAEACAQVEPAVRTVGLLVMITGLGYHWWPGPGLEDGDLVPYLPTAPPPTTGGGAGQRGTYFELPGLYSAANRVHALPAGTKDIDLHFGSGRTLQPAADYTLDTSADPPTVTVTASLPMFEGEALWGRTYRTSSRTYYELPTAYGPGYPPAELPAGTADVEVYFTSGRPLQPTRDYAYDVATRTLTLLADPAMFGGETLWLWLYS</sequence>
<organism evidence="1 2">
    <name type="scientific">Hymenobacter glacieicola</name>
    <dbReference type="NCBI Taxonomy" id="1562124"/>
    <lineage>
        <taxon>Bacteria</taxon>
        <taxon>Pseudomonadati</taxon>
        <taxon>Bacteroidota</taxon>
        <taxon>Cytophagia</taxon>
        <taxon>Cytophagales</taxon>
        <taxon>Hymenobacteraceae</taxon>
        <taxon>Hymenobacter</taxon>
    </lineage>
</organism>
<accession>A0ABQ1WKP1</accession>
<reference evidence="2" key="1">
    <citation type="journal article" date="2019" name="Int. J. Syst. Evol. Microbiol.">
        <title>The Global Catalogue of Microorganisms (GCM) 10K type strain sequencing project: providing services to taxonomists for standard genome sequencing and annotation.</title>
        <authorList>
            <consortium name="The Broad Institute Genomics Platform"/>
            <consortium name="The Broad Institute Genome Sequencing Center for Infectious Disease"/>
            <person name="Wu L."/>
            <person name="Ma J."/>
        </authorList>
    </citation>
    <scope>NUCLEOTIDE SEQUENCE [LARGE SCALE GENOMIC DNA]</scope>
    <source>
        <strain evidence="2">CGMCC 1.12990</strain>
    </source>
</reference>
<evidence type="ECO:0000313" key="2">
    <source>
        <dbReference type="Proteomes" id="UP000601361"/>
    </source>
</evidence>
<dbReference type="RefSeq" id="WP_188556563.1">
    <property type="nucleotide sequence ID" value="NZ_BMGS01000002.1"/>
</dbReference>
<name>A0ABQ1WKP1_9BACT</name>
<dbReference type="EMBL" id="BMGS01000002">
    <property type="protein sequence ID" value="GGG34267.1"/>
    <property type="molecule type" value="Genomic_DNA"/>
</dbReference>
<gene>
    <name evidence="1" type="ORF">GCM10011378_08350</name>
</gene>
<keyword evidence="2" id="KW-1185">Reference proteome</keyword>
<comment type="caution">
    <text evidence="1">The sequence shown here is derived from an EMBL/GenBank/DDBJ whole genome shotgun (WGS) entry which is preliminary data.</text>
</comment>
<evidence type="ECO:0000313" key="1">
    <source>
        <dbReference type="EMBL" id="GGG34267.1"/>
    </source>
</evidence>
<protein>
    <submittedName>
        <fullName evidence="1">Uncharacterized protein</fullName>
    </submittedName>
</protein>